<evidence type="ECO:0000256" key="2">
    <source>
        <dbReference type="ARBA" id="ARBA00013014"/>
    </source>
</evidence>
<protein>
    <recommendedName>
        <fullName evidence="3">2-dehydropantoate 2-reductase</fullName>
        <ecNumber evidence="2">1.1.1.169</ecNumber>
    </recommendedName>
    <alternativeName>
        <fullName evidence="5">Ketopantoate reductase</fullName>
    </alternativeName>
</protein>
<dbReference type="PANTHER" id="PTHR21708:SF45">
    <property type="entry name" value="2-DEHYDROPANTOATE 2-REDUCTASE"/>
    <property type="match status" value="1"/>
</dbReference>
<dbReference type="InterPro" id="IPR008927">
    <property type="entry name" value="6-PGluconate_DH-like_C_sf"/>
</dbReference>
<dbReference type="Pfam" id="PF02558">
    <property type="entry name" value="ApbA"/>
    <property type="match status" value="1"/>
</dbReference>
<dbReference type="Gene3D" id="3.40.50.720">
    <property type="entry name" value="NAD(P)-binding Rossmann-like Domain"/>
    <property type="match status" value="1"/>
</dbReference>
<sequence length="326" mass="34228">MNVCIVGAGAIGGLIGTRLAQLPGCRVSALARGATLAALQAHGWRLETQGTTLHAPVEARACADELGPQDLVIIAVKSPALPALAPALAPLIGHETVILPAMNGVPWWFCQRLPGWERAPLQSVDPTGATAAALPAQQLLACVVHASAATIGPGHVRHQMGHGLIVGEPWGGTSERAQRIGALLQQTGFEVTVSPDVRRDIWYKLWGNMTMNPVSALTGATVDRILADPLVRDLCSSVMREAAAIGERIGCPIDQAPEDRHAVTARLGAFRTSMLQDVEAGRPVELDALLGAVCEIGQRLGVPTPCANALLGLSRLFARQRGLYPA</sequence>
<evidence type="ECO:0000256" key="5">
    <source>
        <dbReference type="ARBA" id="ARBA00032024"/>
    </source>
</evidence>
<dbReference type="InterPro" id="IPR013328">
    <property type="entry name" value="6PGD_dom2"/>
</dbReference>
<accession>A0A4R6U277</accession>
<dbReference type="SUPFAM" id="SSF48179">
    <property type="entry name" value="6-phosphogluconate dehydrogenase C-terminal domain-like"/>
    <property type="match status" value="1"/>
</dbReference>
<dbReference type="InterPro" id="IPR013332">
    <property type="entry name" value="KPR_N"/>
</dbReference>
<reference evidence="9 10" key="1">
    <citation type="submission" date="2019-03" db="EMBL/GenBank/DDBJ databases">
        <title>Genomic Encyclopedia of Type Strains, Phase IV (KMG-IV): sequencing the most valuable type-strain genomes for metagenomic binning, comparative biology and taxonomic classification.</title>
        <authorList>
            <person name="Goeker M."/>
        </authorList>
    </citation>
    <scope>NUCLEOTIDE SEQUENCE [LARGE SCALE GENOMIC DNA]</scope>
    <source>
        <strain evidence="9 10">DSM 19605</strain>
    </source>
</reference>
<feature type="domain" description="Ketopantoate reductase N-terminal" evidence="7">
    <location>
        <begin position="3"/>
        <end position="168"/>
    </location>
</feature>
<name>A0A4R6U277_9BURK</name>
<dbReference type="Pfam" id="PF08546">
    <property type="entry name" value="ApbA_C"/>
    <property type="match status" value="1"/>
</dbReference>
<dbReference type="InterPro" id="IPR013752">
    <property type="entry name" value="KPA_reductase"/>
</dbReference>
<keyword evidence="4" id="KW-0566">Pantothenate biosynthesis</keyword>
<dbReference type="GO" id="GO:0015940">
    <property type="term" value="P:pantothenate biosynthetic process"/>
    <property type="evidence" value="ECO:0007669"/>
    <property type="project" value="UniProtKB-UniPathway"/>
</dbReference>
<proteinExistence type="predicted"/>
<dbReference type="Proteomes" id="UP000295510">
    <property type="component" value="Unassembled WGS sequence"/>
</dbReference>
<dbReference type="NCBIfam" id="NF005089">
    <property type="entry name" value="PRK06522.1-4"/>
    <property type="match status" value="1"/>
</dbReference>
<dbReference type="EMBL" id="SNYL01000020">
    <property type="protein sequence ID" value="TDQ38803.1"/>
    <property type="molecule type" value="Genomic_DNA"/>
</dbReference>
<comment type="caution">
    <text evidence="9">The sequence shown here is derived from an EMBL/GenBank/DDBJ whole genome shotgun (WGS) entry which is preliminary data.</text>
</comment>
<feature type="domain" description="Ketopantoate reductase C-terminal" evidence="8">
    <location>
        <begin position="196"/>
        <end position="315"/>
    </location>
</feature>
<evidence type="ECO:0000256" key="4">
    <source>
        <dbReference type="ARBA" id="ARBA00022655"/>
    </source>
</evidence>
<evidence type="ECO:0000256" key="6">
    <source>
        <dbReference type="ARBA" id="ARBA00048793"/>
    </source>
</evidence>
<keyword evidence="10" id="KW-1185">Reference proteome</keyword>
<comment type="pathway">
    <text evidence="1">Cofactor biosynthesis; (R)-pantothenate biosynthesis; (R)-pantoate from 3-methyl-2-oxobutanoate: step 2/2.</text>
</comment>
<dbReference type="PANTHER" id="PTHR21708">
    <property type="entry name" value="PROBABLE 2-DEHYDROPANTOATE 2-REDUCTASE"/>
    <property type="match status" value="1"/>
</dbReference>
<dbReference type="AlphaFoldDB" id="A0A4R6U277"/>
<dbReference type="GO" id="GO:0005737">
    <property type="term" value="C:cytoplasm"/>
    <property type="evidence" value="ECO:0007669"/>
    <property type="project" value="TreeGrafter"/>
</dbReference>
<dbReference type="RefSeq" id="WP_133599225.1">
    <property type="nucleotide sequence ID" value="NZ_SNYL01000020.1"/>
</dbReference>
<dbReference type="InterPro" id="IPR051402">
    <property type="entry name" value="KPR-Related"/>
</dbReference>
<dbReference type="EC" id="1.1.1.169" evidence="2"/>
<comment type="catalytic activity">
    <reaction evidence="6">
        <text>(R)-pantoate + NADP(+) = 2-dehydropantoate + NADPH + H(+)</text>
        <dbReference type="Rhea" id="RHEA:16233"/>
        <dbReference type="ChEBI" id="CHEBI:11561"/>
        <dbReference type="ChEBI" id="CHEBI:15378"/>
        <dbReference type="ChEBI" id="CHEBI:15980"/>
        <dbReference type="ChEBI" id="CHEBI:57783"/>
        <dbReference type="ChEBI" id="CHEBI:58349"/>
        <dbReference type="EC" id="1.1.1.169"/>
    </reaction>
</comment>
<evidence type="ECO:0000256" key="1">
    <source>
        <dbReference type="ARBA" id="ARBA00004994"/>
    </source>
</evidence>
<dbReference type="FunFam" id="1.10.1040.10:FF:000017">
    <property type="entry name" value="2-dehydropantoate 2-reductase"/>
    <property type="match status" value="1"/>
</dbReference>
<dbReference type="SUPFAM" id="SSF51735">
    <property type="entry name" value="NAD(P)-binding Rossmann-fold domains"/>
    <property type="match status" value="1"/>
</dbReference>
<evidence type="ECO:0000259" key="8">
    <source>
        <dbReference type="Pfam" id="PF08546"/>
    </source>
</evidence>
<evidence type="ECO:0000259" key="7">
    <source>
        <dbReference type="Pfam" id="PF02558"/>
    </source>
</evidence>
<evidence type="ECO:0000313" key="10">
    <source>
        <dbReference type="Proteomes" id="UP000295510"/>
    </source>
</evidence>
<dbReference type="UniPathway" id="UPA00028">
    <property type="reaction ID" value="UER00004"/>
</dbReference>
<organism evidence="9 10">
    <name type="scientific">Tepidicella xavieri</name>
    <dbReference type="NCBI Taxonomy" id="360241"/>
    <lineage>
        <taxon>Bacteria</taxon>
        <taxon>Pseudomonadati</taxon>
        <taxon>Pseudomonadota</taxon>
        <taxon>Betaproteobacteria</taxon>
        <taxon>Burkholderiales</taxon>
        <taxon>Tepidicella</taxon>
    </lineage>
</organism>
<dbReference type="GO" id="GO:0008677">
    <property type="term" value="F:2-dehydropantoate 2-reductase activity"/>
    <property type="evidence" value="ECO:0007669"/>
    <property type="project" value="UniProtKB-EC"/>
</dbReference>
<evidence type="ECO:0000313" key="9">
    <source>
        <dbReference type="EMBL" id="TDQ38803.1"/>
    </source>
</evidence>
<dbReference type="Gene3D" id="1.10.1040.10">
    <property type="entry name" value="N-(1-d-carboxylethyl)-l-norvaline Dehydrogenase, domain 2"/>
    <property type="match status" value="1"/>
</dbReference>
<dbReference type="InterPro" id="IPR036291">
    <property type="entry name" value="NAD(P)-bd_dom_sf"/>
</dbReference>
<evidence type="ECO:0000256" key="3">
    <source>
        <dbReference type="ARBA" id="ARBA00019465"/>
    </source>
</evidence>
<dbReference type="OrthoDB" id="9796561at2"/>
<gene>
    <name evidence="9" type="ORF">DFR43_1209</name>
</gene>